<reference evidence="7" key="1">
    <citation type="submission" date="2022-07" db="EMBL/GenBank/DDBJ databases">
        <title>Phylogenomic reconstructions and comparative analyses of Kickxellomycotina fungi.</title>
        <authorList>
            <person name="Reynolds N.K."/>
            <person name="Stajich J.E."/>
            <person name="Barry K."/>
            <person name="Grigoriev I.V."/>
            <person name="Crous P."/>
            <person name="Smith M.E."/>
        </authorList>
    </citation>
    <scope>NUCLEOTIDE SEQUENCE</scope>
    <source>
        <strain evidence="7">NRRL 1565</strain>
    </source>
</reference>
<dbReference type="InterPro" id="IPR029063">
    <property type="entry name" value="SAM-dependent_MTases_sf"/>
</dbReference>
<keyword evidence="1 5" id="KW-0963">Cytoplasm</keyword>
<comment type="subcellular location">
    <subcellularLocation>
        <location evidence="5">Cytoplasm</location>
    </subcellularLocation>
</comment>
<evidence type="ECO:0000256" key="6">
    <source>
        <dbReference type="SAM" id="MobiDB-lite"/>
    </source>
</evidence>
<protein>
    <recommendedName>
        <fullName evidence="5">Protein N-terminal and lysine N-methyltransferase EFM7</fullName>
        <ecNumber evidence="5">2.1.1.-</ecNumber>
    </recommendedName>
    <alternativeName>
        <fullName evidence="5">Elongation factor methyltransferase 7</fullName>
    </alternativeName>
</protein>
<dbReference type="InterPro" id="IPR019410">
    <property type="entry name" value="Methyltransf_16"/>
</dbReference>
<name>A0A9W8LV69_9FUNG</name>
<dbReference type="AlphaFoldDB" id="A0A9W8LV69"/>
<feature type="compositionally biased region" description="Acidic residues" evidence="6">
    <location>
        <begin position="1"/>
        <end position="12"/>
    </location>
</feature>
<comment type="function">
    <text evidence="5">S-adenosyl-L-methionine-dependent protein methyltransferase that trimethylates the N-terminal glycine 'Gly-2' of elongation factor 1-alpha, before also catalyzing the mono- and dimethylation of 'Lys-3'.</text>
</comment>
<dbReference type="InterPro" id="IPR025784">
    <property type="entry name" value="EFM7"/>
</dbReference>
<evidence type="ECO:0000256" key="4">
    <source>
        <dbReference type="ARBA" id="ARBA00022691"/>
    </source>
</evidence>
<sequence length="265" mass="29311">MSSSMDDQDDFGLESMLQEPADFRPPPPEGRIETFERKCAAAGATSIRVSLLGSHPLWGHHLWNAAKEFANYLDKNPELVANKSVLELGAAGALPSLVAALNGAHRVVITDYPDPDLLANIRRNVELNMPERLADGSVTVAGYRWGSEIERIAALSGTSPGTFDVLILCDLVFNHTEHLKLLESVCRLMSKPNGVAFVFFTHHRPWLAEKDMEFITRAHDEMDLDVTRVAEIHTGVMFPEDPGDEQVRGTVHGFRFSHKTDPADS</sequence>
<evidence type="ECO:0000256" key="5">
    <source>
        <dbReference type="HAMAP-Rule" id="MF_03223"/>
    </source>
</evidence>
<dbReference type="Proteomes" id="UP001140094">
    <property type="component" value="Unassembled WGS sequence"/>
</dbReference>
<keyword evidence="3 5" id="KW-0808">Transferase</keyword>
<accession>A0A9W8LV69</accession>
<evidence type="ECO:0000256" key="3">
    <source>
        <dbReference type="ARBA" id="ARBA00022679"/>
    </source>
</evidence>
<dbReference type="Pfam" id="PF10294">
    <property type="entry name" value="Methyltransf_16"/>
    <property type="match status" value="1"/>
</dbReference>
<dbReference type="EC" id="2.1.1.-" evidence="5"/>
<dbReference type="GO" id="GO:0016279">
    <property type="term" value="F:protein-lysine N-methyltransferase activity"/>
    <property type="evidence" value="ECO:0007669"/>
    <property type="project" value="UniProtKB-UniRule"/>
</dbReference>
<organism evidence="7 8">
    <name type="scientific">Coemansia guatemalensis</name>
    <dbReference type="NCBI Taxonomy" id="2761395"/>
    <lineage>
        <taxon>Eukaryota</taxon>
        <taxon>Fungi</taxon>
        <taxon>Fungi incertae sedis</taxon>
        <taxon>Zoopagomycota</taxon>
        <taxon>Kickxellomycotina</taxon>
        <taxon>Kickxellomycetes</taxon>
        <taxon>Kickxellales</taxon>
        <taxon>Kickxellaceae</taxon>
        <taxon>Coemansia</taxon>
    </lineage>
</organism>
<dbReference type="PANTHER" id="PTHR14614:SF10">
    <property type="entry name" value="PROTEIN N-TERMINAL AND LYSINE N-METHYLTRANSFERASE EFM7"/>
    <property type="match status" value="1"/>
</dbReference>
<dbReference type="CDD" id="cd02440">
    <property type="entry name" value="AdoMet_MTases"/>
    <property type="match status" value="1"/>
</dbReference>
<dbReference type="GO" id="GO:0071885">
    <property type="term" value="F:N-terminal protein N-methyltransferase activity"/>
    <property type="evidence" value="ECO:0007669"/>
    <property type="project" value="UniProtKB-UniRule"/>
</dbReference>
<comment type="caution">
    <text evidence="5">Lacks conserved residue(s) required for the propagation of feature annotation.</text>
</comment>
<dbReference type="Gene3D" id="3.40.50.150">
    <property type="entry name" value="Vaccinia Virus protein VP39"/>
    <property type="match status" value="1"/>
</dbReference>
<dbReference type="HAMAP" id="MF_03223">
    <property type="entry name" value="Methyltr_EFM7"/>
    <property type="match status" value="1"/>
</dbReference>
<feature type="binding site" evidence="5">
    <location>
        <begin position="89"/>
        <end position="91"/>
    </location>
    <ligand>
        <name>S-adenosyl-L-methionine</name>
        <dbReference type="ChEBI" id="CHEBI:59789"/>
    </ligand>
</feature>
<feature type="binding site" evidence="5">
    <location>
        <position position="63"/>
    </location>
    <ligand>
        <name>S-adenosyl-L-methionine</name>
        <dbReference type="ChEBI" id="CHEBI:59789"/>
    </ligand>
</feature>
<dbReference type="OrthoDB" id="46564at2759"/>
<evidence type="ECO:0000313" key="8">
    <source>
        <dbReference type="Proteomes" id="UP001140094"/>
    </source>
</evidence>
<comment type="similarity">
    <text evidence="5">Belongs to the class I-like SAM-binding methyltransferase superfamily. EFM7 family.</text>
</comment>
<comment type="caution">
    <text evidence="7">The sequence shown here is derived from an EMBL/GenBank/DDBJ whole genome shotgun (WGS) entry which is preliminary data.</text>
</comment>
<gene>
    <name evidence="5 7" type="primary">EFM7</name>
    <name evidence="7" type="ORF">H4R20_001921</name>
</gene>
<dbReference type="PROSITE" id="PS51560">
    <property type="entry name" value="SAM_MT_NNT1"/>
    <property type="match status" value="1"/>
</dbReference>
<keyword evidence="4 5" id="KW-0949">S-adenosyl-L-methionine</keyword>
<dbReference type="EMBL" id="JANBUO010000249">
    <property type="protein sequence ID" value="KAJ2805867.1"/>
    <property type="molecule type" value="Genomic_DNA"/>
</dbReference>
<evidence type="ECO:0000313" key="7">
    <source>
        <dbReference type="EMBL" id="KAJ2805867.1"/>
    </source>
</evidence>
<proteinExistence type="inferred from homology"/>
<feature type="region of interest" description="Disordered" evidence="6">
    <location>
        <begin position="1"/>
        <end position="29"/>
    </location>
</feature>
<dbReference type="SUPFAM" id="SSF53335">
    <property type="entry name" value="S-adenosyl-L-methionine-dependent methyltransferases"/>
    <property type="match status" value="1"/>
</dbReference>
<evidence type="ECO:0000256" key="1">
    <source>
        <dbReference type="ARBA" id="ARBA00022490"/>
    </source>
</evidence>
<feature type="binding site" evidence="5">
    <location>
        <position position="111"/>
    </location>
    <ligand>
        <name>S-adenosyl-L-methionine</name>
        <dbReference type="ChEBI" id="CHEBI:59789"/>
    </ligand>
</feature>
<feature type="binding site" evidence="5">
    <location>
        <position position="145"/>
    </location>
    <ligand>
        <name>S-adenosyl-L-methionine</name>
        <dbReference type="ChEBI" id="CHEBI:59789"/>
    </ligand>
</feature>
<evidence type="ECO:0000256" key="2">
    <source>
        <dbReference type="ARBA" id="ARBA00022603"/>
    </source>
</evidence>
<dbReference type="GO" id="GO:0032259">
    <property type="term" value="P:methylation"/>
    <property type="evidence" value="ECO:0007669"/>
    <property type="project" value="UniProtKB-KW"/>
</dbReference>
<keyword evidence="8" id="KW-1185">Reference proteome</keyword>
<dbReference type="PANTHER" id="PTHR14614">
    <property type="entry name" value="HEPATOCELLULAR CARCINOMA-ASSOCIATED ANTIGEN"/>
    <property type="match status" value="1"/>
</dbReference>
<keyword evidence="2 5" id="KW-0489">Methyltransferase</keyword>
<dbReference type="GO" id="GO:0005737">
    <property type="term" value="C:cytoplasm"/>
    <property type="evidence" value="ECO:0007669"/>
    <property type="project" value="UniProtKB-SubCell"/>
</dbReference>